<reference evidence="1 2" key="1">
    <citation type="submission" date="2019-08" db="EMBL/GenBank/DDBJ databases">
        <title>In-depth cultivation of the pig gut microbiome towards novel bacterial diversity and tailored functional studies.</title>
        <authorList>
            <person name="Wylensek D."/>
            <person name="Hitch T.C.A."/>
            <person name="Clavel T."/>
        </authorList>
    </citation>
    <scope>NUCLEOTIDE SEQUENCE [LARGE SCALE GENOMIC DNA]</scope>
    <source>
        <strain evidence="1 2">MUC/MUC-530-WT-4D</strain>
    </source>
</reference>
<dbReference type="RefSeq" id="WP_154428196.1">
    <property type="nucleotide sequence ID" value="NZ_VUNI01000002.1"/>
</dbReference>
<keyword evidence="2" id="KW-1185">Reference proteome</keyword>
<evidence type="ECO:0000313" key="2">
    <source>
        <dbReference type="Proteomes" id="UP000474024"/>
    </source>
</evidence>
<comment type="caution">
    <text evidence="1">The sequence shown here is derived from an EMBL/GenBank/DDBJ whole genome shotgun (WGS) entry which is preliminary data.</text>
</comment>
<gene>
    <name evidence="1" type="ORF">FYJ75_01685</name>
</gene>
<dbReference type="EMBL" id="VUNI01000002">
    <property type="protein sequence ID" value="MST73745.1"/>
    <property type="molecule type" value="Genomic_DNA"/>
</dbReference>
<name>A0A6L5YMV5_9FIRM</name>
<sequence length="131" mass="15706">MEQFKDREAFDAYWNENYVPLSYKDVQEEFENYVKEAEKHIFLSDYEEGGSIAKADFMNNLSQTAQFTFQDTLTEAFYEKNPELYETAFAIYEEAQMAGEKDNNVAQTFHEEYQRLYQEFLNEMFDTFFGE</sequence>
<evidence type="ECO:0000313" key="1">
    <source>
        <dbReference type="EMBL" id="MST73745.1"/>
    </source>
</evidence>
<protein>
    <submittedName>
        <fullName evidence="1">Serine/threonine protein phosphatase</fullName>
    </submittedName>
</protein>
<dbReference type="AlphaFoldDB" id="A0A6L5YMV5"/>
<dbReference type="Proteomes" id="UP000474024">
    <property type="component" value="Unassembled WGS sequence"/>
</dbReference>
<proteinExistence type="predicted"/>
<accession>A0A6L5YMV5</accession>
<organism evidence="1 2">
    <name type="scientific">Roseburia porci</name>
    <dbReference type="NCBI Taxonomy" id="2605790"/>
    <lineage>
        <taxon>Bacteria</taxon>
        <taxon>Bacillati</taxon>
        <taxon>Bacillota</taxon>
        <taxon>Clostridia</taxon>
        <taxon>Lachnospirales</taxon>
        <taxon>Lachnospiraceae</taxon>
        <taxon>Roseburia</taxon>
    </lineage>
</organism>